<dbReference type="AlphaFoldDB" id="A0A0D2APB8"/>
<dbReference type="InterPro" id="IPR019786">
    <property type="entry name" value="Zinc_finger_PHD-type_CS"/>
</dbReference>
<evidence type="ECO:0000313" key="6">
    <source>
        <dbReference type="EMBL" id="KIW08498.1"/>
    </source>
</evidence>
<dbReference type="HOGENOM" id="CLU_1031342_0_0_1"/>
<dbReference type="Pfam" id="PF00628">
    <property type="entry name" value="PHD"/>
    <property type="match status" value="1"/>
</dbReference>
<feature type="coiled-coil region" evidence="4">
    <location>
        <begin position="183"/>
        <end position="210"/>
    </location>
</feature>
<dbReference type="SMART" id="SM00249">
    <property type="entry name" value="PHD"/>
    <property type="match status" value="1"/>
</dbReference>
<keyword evidence="4" id="KW-0175">Coiled coil</keyword>
<evidence type="ECO:0000256" key="1">
    <source>
        <dbReference type="ARBA" id="ARBA00022723"/>
    </source>
</evidence>
<dbReference type="InterPro" id="IPR001965">
    <property type="entry name" value="Znf_PHD"/>
</dbReference>
<dbReference type="InterPro" id="IPR013083">
    <property type="entry name" value="Znf_RING/FYVE/PHD"/>
</dbReference>
<evidence type="ECO:0000256" key="3">
    <source>
        <dbReference type="ARBA" id="ARBA00022833"/>
    </source>
</evidence>
<dbReference type="PROSITE" id="PS01359">
    <property type="entry name" value="ZF_PHD_1"/>
    <property type="match status" value="1"/>
</dbReference>
<keyword evidence="7" id="KW-1185">Reference proteome</keyword>
<evidence type="ECO:0000259" key="5">
    <source>
        <dbReference type="SMART" id="SM00249"/>
    </source>
</evidence>
<evidence type="ECO:0000256" key="2">
    <source>
        <dbReference type="ARBA" id="ARBA00022771"/>
    </source>
</evidence>
<gene>
    <name evidence="6" type="ORF">PV09_01393</name>
</gene>
<dbReference type="Gene3D" id="3.30.40.10">
    <property type="entry name" value="Zinc/RING finger domain, C3HC4 (zinc finger)"/>
    <property type="match status" value="1"/>
</dbReference>
<evidence type="ECO:0000313" key="7">
    <source>
        <dbReference type="Proteomes" id="UP000053259"/>
    </source>
</evidence>
<sequence length="270" mass="30361">MDIKEKDHNFRASPRADSFIAVSDDSMDADDVQSPAPVEDEAVIKCVCGFGKGYDDDDAIICDNCRTWQHTLCYFYQRPLPSDDEQYLCLDCGGARDDLDINAAAVRMRRKIRTLATIADRISELSCEIVARNEELDKLGCELSCVESDIYLKGPLLAEHGTAASWAVLDEWHEEYSLLRYEIDKTIAERDAIRARVDELEDDANRVKRNEPTKAEELKSRLDDEAAGPKLWTTACSLGNRAAVPHSLPPILERALGRSTKKKRKAGRLR</sequence>
<dbReference type="OrthoDB" id="1928087at2759"/>
<accession>A0A0D2APB8</accession>
<dbReference type="InterPro" id="IPR019787">
    <property type="entry name" value="Znf_PHD-finger"/>
</dbReference>
<dbReference type="RefSeq" id="XP_016218367.1">
    <property type="nucleotide sequence ID" value="XM_016354272.1"/>
</dbReference>
<dbReference type="EMBL" id="KN847531">
    <property type="protein sequence ID" value="KIW08498.1"/>
    <property type="molecule type" value="Genomic_DNA"/>
</dbReference>
<keyword evidence="2" id="KW-0863">Zinc-finger</keyword>
<dbReference type="InterPro" id="IPR011011">
    <property type="entry name" value="Znf_FYVE_PHD"/>
</dbReference>
<evidence type="ECO:0000256" key="4">
    <source>
        <dbReference type="SAM" id="Coils"/>
    </source>
</evidence>
<dbReference type="SUPFAM" id="SSF57903">
    <property type="entry name" value="FYVE/PHD zinc finger"/>
    <property type="match status" value="1"/>
</dbReference>
<feature type="domain" description="Zinc finger PHD-type" evidence="5">
    <location>
        <begin position="45"/>
        <end position="93"/>
    </location>
</feature>
<dbReference type="GO" id="GO:0008270">
    <property type="term" value="F:zinc ion binding"/>
    <property type="evidence" value="ECO:0007669"/>
    <property type="project" value="UniProtKB-KW"/>
</dbReference>
<organism evidence="6 7">
    <name type="scientific">Verruconis gallopava</name>
    <dbReference type="NCBI Taxonomy" id="253628"/>
    <lineage>
        <taxon>Eukaryota</taxon>
        <taxon>Fungi</taxon>
        <taxon>Dikarya</taxon>
        <taxon>Ascomycota</taxon>
        <taxon>Pezizomycotina</taxon>
        <taxon>Dothideomycetes</taxon>
        <taxon>Pleosporomycetidae</taxon>
        <taxon>Venturiales</taxon>
        <taxon>Sympoventuriaceae</taxon>
        <taxon>Verruconis</taxon>
    </lineage>
</organism>
<dbReference type="InParanoid" id="A0A0D2APB8"/>
<name>A0A0D2APB8_9PEZI</name>
<dbReference type="VEuPathDB" id="FungiDB:PV09_01393"/>
<dbReference type="GeneID" id="27309366"/>
<keyword evidence="3" id="KW-0862">Zinc</keyword>
<proteinExistence type="predicted"/>
<keyword evidence="1" id="KW-0479">Metal-binding</keyword>
<dbReference type="Proteomes" id="UP000053259">
    <property type="component" value="Unassembled WGS sequence"/>
</dbReference>
<reference evidence="6 7" key="1">
    <citation type="submission" date="2015-01" db="EMBL/GenBank/DDBJ databases">
        <title>The Genome Sequence of Ochroconis gallopava CBS43764.</title>
        <authorList>
            <consortium name="The Broad Institute Genomics Platform"/>
            <person name="Cuomo C."/>
            <person name="de Hoog S."/>
            <person name="Gorbushina A."/>
            <person name="Stielow B."/>
            <person name="Teixiera M."/>
            <person name="Abouelleil A."/>
            <person name="Chapman S.B."/>
            <person name="Priest M."/>
            <person name="Young S.K."/>
            <person name="Wortman J."/>
            <person name="Nusbaum C."/>
            <person name="Birren B."/>
        </authorList>
    </citation>
    <scope>NUCLEOTIDE SEQUENCE [LARGE SCALE GENOMIC DNA]</scope>
    <source>
        <strain evidence="6 7">CBS 43764</strain>
    </source>
</reference>
<protein>
    <recommendedName>
        <fullName evidence="5">Zinc finger PHD-type domain-containing protein</fullName>
    </recommendedName>
</protein>